<protein>
    <submittedName>
        <fullName evidence="1">Uncharacterized protein</fullName>
    </submittedName>
</protein>
<proteinExistence type="predicted"/>
<name>A0A7D5SCG0_9PROT</name>
<reference evidence="1 2" key="1">
    <citation type="journal article" date="2019" name="Microbiome">
        <title>Annotated bacterial chromosomes from frame-shift-corrected long-read metagenomic data.</title>
        <authorList>
            <person name="Arumugam K."/>
            <person name="Bagci C."/>
            <person name="Bessarab I."/>
            <person name="Beier S."/>
            <person name="Buchfink B."/>
            <person name="Gorska A."/>
            <person name="Qiu G."/>
            <person name="Huson D.H."/>
            <person name="Williams R.B.H."/>
        </authorList>
    </citation>
    <scope>NUCLEOTIDE SEQUENCE [LARGE SCALE GENOMIC DNA]</scope>
    <source>
        <strain evidence="1">SSA1</strain>
    </source>
</reference>
<gene>
    <name evidence="1" type="ORF">HWD57_18690</name>
</gene>
<evidence type="ECO:0000313" key="2">
    <source>
        <dbReference type="Proteomes" id="UP000509684"/>
    </source>
</evidence>
<dbReference type="Proteomes" id="UP000509684">
    <property type="component" value="Chromosome"/>
</dbReference>
<dbReference type="KEGG" id="acog:HWD57_18690"/>
<sequence>MPILRGTADSGRLPAISRRLAGMARDHVQEASVMSAHAYLSQLQLAPVAVRATTSDSTTHALRSGAGSAEAAADTAGIPLTDVRAAVDVGSLVSFVDGLDAQSKDDVLDSLQLAQRAANAAADRFADVRNWYHQYLDVLGQIGWVTGQFAFLEREQSEGDLRMDQAALSVLMAIATQNQLAILKEAVSALGSLASSDGTISLFAQMSAHEGLGNFQMGAAQRAGNGVVELAMGAYHFRAVDSTDRIVFFKRSTRALKLWTAAQRMTLNTASYAENRAQIRQMLGEERQRAIAAIRLKPL</sequence>
<organism evidence="1 2">
    <name type="scientific">Candidatus Accumulibacter cognatus</name>
    <dbReference type="NCBI Taxonomy" id="2954383"/>
    <lineage>
        <taxon>Bacteria</taxon>
        <taxon>Pseudomonadati</taxon>
        <taxon>Pseudomonadota</taxon>
        <taxon>Betaproteobacteria</taxon>
        <taxon>Candidatus Accumulibacter</taxon>
    </lineage>
</organism>
<dbReference type="EMBL" id="CP058708">
    <property type="protein sequence ID" value="QLH51600.1"/>
    <property type="molecule type" value="Genomic_DNA"/>
</dbReference>
<accession>A0A7D5SCG0</accession>
<evidence type="ECO:0000313" key="1">
    <source>
        <dbReference type="EMBL" id="QLH51600.1"/>
    </source>
</evidence>
<dbReference type="AlphaFoldDB" id="A0A7D5SCG0"/>